<feature type="region of interest" description="Disordered" evidence="4">
    <location>
        <begin position="615"/>
        <end position="642"/>
    </location>
</feature>
<gene>
    <name evidence="7" type="ORF">J2S42_000711</name>
</gene>
<evidence type="ECO:0000256" key="5">
    <source>
        <dbReference type="SAM" id="Phobius"/>
    </source>
</evidence>
<dbReference type="EMBL" id="JAUSUZ010000001">
    <property type="protein sequence ID" value="MDQ0364042.1"/>
    <property type="molecule type" value="Genomic_DNA"/>
</dbReference>
<feature type="transmembrane region" description="Helical" evidence="5">
    <location>
        <begin position="55"/>
        <end position="74"/>
    </location>
</feature>
<organism evidence="7 8">
    <name type="scientific">Catenuloplanes indicus</name>
    <dbReference type="NCBI Taxonomy" id="137267"/>
    <lineage>
        <taxon>Bacteria</taxon>
        <taxon>Bacillati</taxon>
        <taxon>Actinomycetota</taxon>
        <taxon>Actinomycetes</taxon>
        <taxon>Micromonosporales</taxon>
        <taxon>Micromonosporaceae</taxon>
        <taxon>Catenuloplanes</taxon>
    </lineage>
</organism>
<keyword evidence="2" id="KW-0677">Repeat</keyword>
<dbReference type="InterPro" id="IPR019775">
    <property type="entry name" value="WD40_repeat_CS"/>
</dbReference>
<dbReference type="PANTHER" id="PTHR19879:SF9">
    <property type="entry name" value="TRANSCRIPTION INITIATION FACTOR TFIID SUBUNIT 5"/>
    <property type="match status" value="1"/>
</dbReference>
<dbReference type="RefSeq" id="WP_307235132.1">
    <property type="nucleotide sequence ID" value="NZ_JAUSUZ010000001.1"/>
</dbReference>
<dbReference type="Proteomes" id="UP001240236">
    <property type="component" value="Unassembled WGS sequence"/>
</dbReference>
<accession>A0AAE3VVM0</accession>
<keyword evidence="5" id="KW-0472">Membrane</keyword>
<comment type="caution">
    <text evidence="7">The sequence shown here is derived from an EMBL/GenBank/DDBJ whole genome shotgun (WGS) entry which is preliminary data.</text>
</comment>
<dbReference type="SUPFAM" id="SSF52540">
    <property type="entry name" value="P-loop containing nucleoside triphosphate hydrolases"/>
    <property type="match status" value="1"/>
</dbReference>
<evidence type="ECO:0000256" key="1">
    <source>
        <dbReference type="ARBA" id="ARBA00022574"/>
    </source>
</evidence>
<name>A0AAE3VVM0_9ACTN</name>
<feature type="repeat" description="WD" evidence="3">
    <location>
        <begin position="1321"/>
        <end position="1361"/>
    </location>
</feature>
<evidence type="ECO:0000256" key="2">
    <source>
        <dbReference type="ARBA" id="ARBA00022737"/>
    </source>
</evidence>
<proteinExistence type="predicted"/>
<dbReference type="PROSITE" id="PS50294">
    <property type="entry name" value="WD_REPEATS_REGION"/>
    <property type="match status" value="2"/>
</dbReference>
<keyword evidence="5" id="KW-0812">Transmembrane</keyword>
<dbReference type="Pfam" id="PF20703">
    <property type="entry name" value="nSTAND1"/>
    <property type="match status" value="1"/>
</dbReference>
<dbReference type="InterPro" id="IPR011047">
    <property type="entry name" value="Quinoprotein_ADH-like_sf"/>
</dbReference>
<feature type="repeat" description="WD" evidence="3">
    <location>
        <begin position="1278"/>
        <end position="1320"/>
    </location>
</feature>
<dbReference type="SUPFAM" id="SSF50998">
    <property type="entry name" value="Quinoprotein alcohol dehydrogenase-like"/>
    <property type="match status" value="2"/>
</dbReference>
<keyword evidence="1 3" id="KW-0853">WD repeat</keyword>
<feature type="transmembrane region" description="Helical" evidence="5">
    <location>
        <begin position="673"/>
        <end position="695"/>
    </location>
</feature>
<sequence length="1382" mass="144493">MDDHAAERARQGLRAWVRDAGRQAQRAGPYAVLALVTASAIAPVAAVALQLPAAFAAALGQIGGIGVGVLTDTLTRTARRFQGRPAPSEERWRAAIAAELEPLLASDGENGRALRAEVARLLRTVDAVETTLTAVAADDVRWRDDLVTAFTVLGTDIGELRWMVADSRRVLDQVQDRLAVQSVELHARLDGIRRQLIAYAQLRSSGAAPEQPVPAADAVCPYPGLSSFQPEDAPFFHGRDRETAMLLGRLAEQRVGGPPLVVTGVSGAGKSSLLRAGLLPAIAAGGLGAEATAWPWVLMTPGEHPLTELSVRIAALTATGTSAGRRDTIRRLTAEGQRPVIVVDQFEELFTRCADPAERISFADALAGAAPALVVIGVRADFYAACTELPPLARMLAAGLTVVEPLGDEELRRVVTEPAARAGLAVEPGLTELLLRDLTAPGTPGHRYEPGTLPLLAHALHATWVRREGLRLTVAGYRATGGIHHAVAETAENIYLSLDPGGRERLRTAMLGLVTIAAGGTPVRRRGPRGSIDPEVLRLLVSARLLTAGDDTVEISHEALLTSWPRLADWLATAREDLLLRQRLGDAADDWHASGRDPDLLLRGARLAAARELTGAPGSAGGTAPPPVAGAAPVTPADAGTPGPADVYRDYLEASTAAAGVAERARRRRTHRLRVLASALGVALLLAVAGVVVAVDQGGDAQQRRREAVSRQLAMETLTTLGSDDLTAMRRAVAAWAEAPTAEARGALLSAQMTSASGSLGTGFGGPAAAVSPDGSLIAVGHVDGHVELWNTATLTRTGPDLVAATGQVVLSLSFSPDGRHLAISVPVENGVQIWDVPAGTLRHRLPALGAAAWLPGTGTLVAMRTDVTGDHQMGGWTAETGARTLSFGIGDLVPFDLAVSPDGAYAAVADNRRGAAVWRIRDGVRLMTVPDTVRVALAPGGVLVTNGTDGVIRTWRVDGGAQIATLTDPARSRAPDPLVITPTNRLLTFGTEQRAHLNSWPLPDGLENRGFVGFTGAPNTAAISADGRVVVVSGTEAPTAVFRRGDNWIFHPRPVVDAVPDPTGPRVAAVSRDGTFTITNIETHATVRREETGLPAHDLRIARDGTIAISTSDGRVQVRAPDGTVRGEVKVGGADRFGTPVEIEFSPDGSVLAATGSGPPDEDGFPTGLTMLVDMRTLQPRGTLDTGGDSVSDLLFSPDGSTVSAIVNVTGELDRPTAAQLVTWRVANLLRLSAHPVGTRQIVDADRSPDGRQVAVGGVDRHIQIYAADGSGPPRTFGTHPGMIIAVAWSPDGRTLATATDVDNTIRLWDAATGTLTAQLTGHVNLVAAITFRTPELLVTASADNTAGLWDLDPAAALDSVCRVLVPAEAAAGRERPAGCP</sequence>
<dbReference type="SMART" id="SM00320">
    <property type="entry name" value="WD40"/>
    <property type="match status" value="8"/>
</dbReference>
<keyword evidence="5" id="KW-1133">Transmembrane helix</keyword>
<dbReference type="InterPro" id="IPR001680">
    <property type="entry name" value="WD40_rpt"/>
</dbReference>
<feature type="domain" description="Novel STAND NTPase 1" evidence="6">
    <location>
        <begin position="221"/>
        <end position="599"/>
    </location>
</feature>
<evidence type="ECO:0000313" key="7">
    <source>
        <dbReference type="EMBL" id="MDQ0364042.1"/>
    </source>
</evidence>
<dbReference type="PANTHER" id="PTHR19879">
    <property type="entry name" value="TRANSCRIPTION INITIATION FACTOR TFIID"/>
    <property type="match status" value="1"/>
</dbReference>
<protein>
    <submittedName>
        <fullName evidence="7">WD40 repeat protein</fullName>
    </submittedName>
</protein>
<evidence type="ECO:0000259" key="6">
    <source>
        <dbReference type="Pfam" id="PF20703"/>
    </source>
</evidence>
<dbReference type="InterPro" id="IPR049052">
    <property type="entry name" value="nSTAND1"/>
</dbReference>
<dbReference type="Gene3D" id="2.130.10.10">
    <property type="entry name" value="YVTN repeat-like/Quinoprotein amine dehydrogenase"/>
    <property type="match status" value="4"/>
</dbReference>
<feature type="transmembrane region" description="Helical" evidence="5">
    <location>
        <begin position="30"/>
        <end position="49"/>
    </location>
</feature>
<dbReference type="PROSITE" id="PS50082">
    <property type="entry name" value="WD_REPEATS_2"/>
    <property type="match status" value="2"/>
</dbReference>
<reference evidence="7 8" key="1">
    <citation type="submission" date="2023-07" db="EMBL/GenBank/DDBJ databases">
        <title>Sequencing the genomes of 1000 actinobacteria strains.</title>
        <authorList>
            <person name="Klenk H.-P."/>
        </authorList>
    </citation>
    <scope>NUCLEOTIDE SEQUENCE [LARGE SCALE GENOMIC DNA]</scope>
    <source>
        <strain evidence="7 8">DSM 44709</strain>
    </source>
</reference>
<evidence type="ECO:0000313" key="8">
    <source>
        <dbReference type="Proteomes" id="UP001240236"/>
    </source>
</evidence>
<dbReference type="Pfam" id="PF00400">
    <property type="entry name" value="WD40"/>
    <property type="match status" value="2"/>
</dbReference>
<dbReference type="PROSITE" id="PS00678">
    <property type="entry name" value="WD_REPEATS_1"/>
    <property type="match status" value="2"/>
</dbReference>
<feature type="compositionally biased region" description="Low complexity" evidence="4">
    <location>
        <begin position="629"/>
        <end position="642"/>
    </location>
</feature>
<keyword evidence="8" id="KW-1185">Reference proteome</keyword>
<dbReference type="InterPro" id="IPR015943">
    <property type="entry name" value="WD40/YVTN_repeat-like_dom_sf"/>
</dbReference>
<evidence type="ECO:0000256" key="3">
    <source>
        <dbReference type="PROSITE-ProRule" id="PRU00221"/>
    </source>
</evidence>
<evidence type="ECO:0000256" key="4">
    <source>
        <dbReference type="SAM" id="MobiDB-lite"/>
    </source>
</evidence>
<dbReference type="InterPro" id="IPR027417">
    <property type="entry name" value="P-loop_NTPase"/>
</dbReference>